<proteinExistence type="predicted"/>
<dbReference type="Gramene" id="OPUNC02G25700.1">
    <property type="protein sequence ID" value="OPUNC02G25700.1"/>
    <property type="gene ID" value="OPUNC02G25700"/>
</dbReference>
<evidence type="ECO:0000313" key="1">
    <source>
        <dbReference type="EnsemblPlants" id="OPUNC02G25700.1"/>
    </source>
</evidence>
<reference evidence="1" key="1">
    <citation type="submission" date="2015-04" db="UniProtKB">
        <authorList>
            <consortium name="EnsemblPlants"/>
        </authorList>
    </citation>
    <scope>IDENTIFICATION</scope>
</reference>
<dbReference type="EnsemblPlants" id="OPUNC02G25700.1">
    <property type="protein sequence ID" value="OPUNC02G25700.1"/>
    <property type="gene ID" value="OPUNC02G25700"/>
</dbReference>
<reference evidence="1" key="2">
    <citation type="submission" date="2018-05" db="EMBL/GenBank/DDBJ databases">
        <title>OpunRS2 (Oryza punctata Reference Sequence Version 2).</title>
        <authorList>
            <person name="Zhang J."/>
            <person name="Kudrna D."/>
            <person name="Lee S."/>
            <person name="Talag J."/>
            <person name="Welchert J."/>
            <person name="Wing R.A."/>
        </authorList>
    </citation>
    <scope>NUCLEOTIDE SEQUENCE [LARGE SCALE GENOMIC DNA]</scope>
</reference>
<accession>A0A0E0K3N0</accession>
<protein>
    <submittedName>
        <fullName evidence="1">Uncharacterized protein</fullName>
    </submittedName>
</protein>
<name>A0A0E0K3N0_ORYPU</name>
<dbReference type="HOGENOM" id="CLU_3411168_0_0_1"/>
<dbReference type="AlphaFoldDB" id="A0A0E0K3N0"/>
<organism evidence="1">
    <name type="scientific">Oryza punctata</name>
    <name type="common">Red rice</name>
    <dbReference type="NCBI Taxonomy" id="4537"/>
    <lineage>
        <taxon>Eukaryota</taxon>
        <taxon>Viridiplantae</taxon>
        <taxon>Streptophyta</taxon>
        <taxon>Embryophyta</taxon>
        <taxon>Tracheophyta</taxon>
        <taxon>Spermatophyta</taxon>
        <taxon>Magnoliopsida</taxon>
        <taxon>Liliopsida</taxon>
        <taxon>Poales</taxon>
        <taxon>Poaceae</taxon>
        <taxon>BOP clade</taxon>
        <taxon>Oryzoideae</taxon>
        <taxon>Oryzeae</taxon>
        <taxon>Oryzinae</taxon>
        <taxon>Oryza</taxon>
    </lineage>
</organism>
<dbReference type="Proteomes" id="UP000026962">
    <property type="component" value="Chromosome 2"/>
</dbReference>
<keyword evidence="2" id="KW-1185">Reference proteome</keyword>
<sequence length="29" mass="3179">MIARSCKERVPNVCEEPDVALHQGPQSPS</sequence>
<evidence type="ECO:0000313" key="2">
    <source>
        <dbReference type="Proteomes" id="UP000026962"/>
    </source>
</evidence>